<dbReference type="AlphaFoldDB" id="A0AAE3GY29"/>
<keyword evidence="3" id="KW-1185">Reference proteome</keyword>
<dbReference type="PROSITE" id="PS51534">
    <property type="entry name" value="SEFIR"/>
    <property type="match status" value="1"/>
</dbReference>
<keyword evidence="2" id="KW-0547">Nucleotide-binding</keyword>
<dbReference type="PRINTS" id="PR00364">
    <property type="entry name" value="DISEASERSIST"/>
</dbReference>
<dbReference type="Gene3D" id="3.40.50.300">
    <property type="entry name" value="P-loop containing nucleotide triphosphate hydrolases"/>
    <property type="match status" value="1"/>
</dbReference>
<feature type="domain" description="SEFIR" evidence="1">
    <location>
        <begin position="1"/>
        <end position="50"/>
    </location>
</feature>
<sequence>VIIQELYDDQGKNSKFIPVTFTPQDADFIPSPLGSATNYRLNTTDGYELLYRRLTNQPRTRKPDLGKLQTLAPRDRKQVFPAISDDSPASNSRPLNFFALDDTWVGRESLIQDLSRRVESSCRLLILVGITGIGKTALGERLAVELSDWFEGDWSKFHEENFENEEQTSDFASVAARWLEKWGEVVTPEDRKDTQRLLYRLVRHLRENRYLVQIDSLEKILQGNEEEGWSDFKDEWWVRFFESLLAADSCESCIILTSQDLPGQIEQVGTRYQNFWHCQPLRGLEEPERLALFAKTGLEVSAESTGRAYLERIGGAYEGHPLALRVIAGEIVNRPFNGNVLGYWNLYRKEIEEVEKAIEEAKSQGITASKDDQFNLHKYTQKLRTNVRVRLEKTFDRLKEGVREAYLLLCESSVYRCEVPAVFWLSHLEDWDIDEGGQQMALEALKNRYLVEEKFDEHNQYLLRQHNMIRGVSLEHLRKLD</sequence>
<keyword evidence="2" id="KW-0067">ATP-binding</keyword>
<proteinExistence type="predicted"/>
<dbReference type="GO" id="GO:0005524">
    <property type="term" value="F:ATP binding"/>
    <property type="evidence" value="ECO:0007669"/>
    <property type="project" value="UniProtKB-KW"/>
</dbReference>
<dbReference type="Proteomes" id="UP001204953">
    <property type="component" value="Unassembled WGS sequence"/>
</dbReference>
<dbReference type="SUPFAM" id="SSF52540">
    <property type="entry name" value="P-loop containing nucleoside triphosphate hydrolases"/>
    <property type="match status" value="1"/>
</dbReference>
<dbReference type="EMBL" id="JAMZMM010000649">
    <property type="protein sequence ID" value="MCP2732544.1"/>
    <property type="molecule type" value="Genomic_DNA"/>
</dbReference>
<name>A0AAE3GY29_9CYAN</name>
<reference evidence="2" key="1">
    <citation type="submission" date="2022-06" db="EMBL/GenBank/DDBJ databases">
        <title>New cyanobacteria of genus Symplocastrum in benthos of Lake Baikal.</title>
        <authorList>
            <person name="Sorokovikova E."/>
            <person name="Tikhonova I."/>
            <person name="Krasnopeev A."/>
            <person name="Evseev P."/>
            <person name="Gladkikh A."/>
            <person name="Belykh O."/>
        </authorList>
    </citation>
    <scope>NUCLEOTIDE SEQUENCE</scope>
    <source>
        <strain evidence="2">BBK-W-15</strain>
    </source>
</reference>
<gene>
    <name evidence="2" type="ORF">NJ959_29365</name>
</gene>
<feature type="non-terminal residue" evidence="2">
    <location>
        <position position="1"/>
    </location>
</feature>
<comment type="caution">
    <text evidence="2">The sequence shown here is derived from an EMBL/GenBank/DDBJ whole genome shotgun (WGS) entry which is preliminary data.</text>
</comment>
<evidence type="ECO:0000259" key="1">
    <source>
        <dbReference type="PROSITE" id="PS51534"/>
    </source>
</evidence>
<evidence type="ECO:0000313" key="2">
    <source>
        <dbReference type="EMBL" id="MCP2732544.1"/>
    </source>
</evidence>
<accession>A0AAE3GY29</accession>
<dbReference type="InterPro" id="IPR013568">
    <property type="entry name" value="SEFIR_dom"/>
</dbReference>
<protein>
    <submittedName>
        <fullName evidence="2">ATP-binding protein</fullName>
    </submittedName>
</protein>
<evidence type="ECO:0000313" key="3">
    <source>
        <dbReference type="Proteomes" id="UP001204953"/>
    </source>
</evidence>
<dbReference type="InterPro" id="IPR027417">
    <property type="entry name" value="P-loop_NTPase"/>
</dbReference>
<organism evidence="2 3">
    <name type="scientific">Limnofasciculus baicalensis BBK-W-15</name>
    <dbReference type="NCBI Taxonomy" id="2699891"/>
    <lineage>
        <taxon>Bacteria</taxon>
        <taxon>Bacillati</taxon>
        <taxon>Cyanobacteriota</taxon>
        <taxon>Cyanophyceae</taxon>
        <taxon>Coleofasciculales</taxon>
        <taxon>Coleofasciculaceae</taxon>
        <taxon>Limnofasciculus</taxon>
        <taxon>Limnofasciculus baicalensis</taxon>
    </lineage>
</organism>